<reference evidence="1 2" key="1">
    <citation type="journal article" date="2015" name="Genome Announc.">
        <title>Complete Genome Sequence of the Novel Leech Symbiont Mucinivorans hirudinis M3T.</title>
        <authorList>
            <person name="Nelson M.C."/>
            <person name="Bomar L."/>
            <person name="Graf J."/>
        </authorList>
    </citation>
    <scope>NUCLEOTIDE SEQUENCE [LARGE SCALE GENOMIC DNA]</scope>
    <source>
        <strain evidence="2">M3</strain>
    </source>
</reference>
<keyword evidence="2" id="KW-1185">Reference proteome</keyword>
<evidence type="ECO:0000313" key="2">
    <source>
        <dbReference type="Proteomes" id="UP000027616"/>
    </source>
</evidence>
<gene>
    <name evidence="1" type="ORF">BN938_1097</name>
</gene>
<dbReference type="Proteomes" id="UP000027616">
    <property type="component" value="Chromosome I"/>
</dbReference>
<dbReference type="STRING" id="1433126.BN938_1097"/>
<protein>
    <submittedName>
        <fullName evidence="1">Uncharacterized protein</fullName>
    </submittedName>
</protein>
<sequence>MRILNQYGNTYVQIGNCLKLKKNIMAKKLPKKWLEVI</sequence>
<dbReference type="EMBL" id="HG934468">
    <property type="protein sequence ID" value="CDN31193.1"/>
    <property type="molecule type" value="Genomic_DNA"/>
</dbReference>
<proteinExistence type="predicted"/>
<organism evidence="1 2">
    <name type="scientific">Mucinivorans hirudinis</name>
    <dbReference type="NCBI Taxonomy" id="1433126"/>
    <lineage>
        <taxon>Bacteria</taxon>
        <taxon>Pseudomonadati</taxon>
        <taxon>Bacteroidota</taxon>
        <taxon>Bacteroidia</taxon>
        <taxon>Bacteroidales</taxon>
        <taxon>Rikenellaceae</taxon>
        <taxon>Mucinivorans</taxon>
    </lineage>
</organism>
<dbReference type="AlphaFoldDB" id="A0A060RBN2"/>
<evidence type="ECO:0000313" key="1">
    <source>
        <dbReference type="EMBL" id="CDN31193.1"/>
    </source>
</evidence>
<name>A0A060RBN2_9BACT</name>
<dbReference type="KEGG" id="rbc:BN938_1097"/>
<accession>A0A060RBN2</accession>
<dbReference type="HOGENOM" id="CLU_3346047_0_0_10"/>